<dbReference type="PANTHER" id="PTHR10974:SF75">
    <property type="entry name" value="SULFATASE DOMAIN-CONTAINING PROTEIN"/>
    <property type="match status" value="1"/>
</dbReference>
<evidence type="ECO:0000313" key="1">
    <source>
        <dbReference type="EMBL" id="VDP18107.1"/>
    </source>
</evidence>
<protein>
    <submittedName>
        <fullName evidence="3">39S ribosomal protein L41, mitochondrial</fullName>
    </submittedName>
</protein>
<dbReference type="Proteomes" id="UP000050761">
    <property type="component" value="Unassembled WGS sequence"/>
</dbReference>
<reference evidence="3" key="2">
    <citation type="submission" date="2019-09" db="UniProtKB">
        <authorList>
            <consortium name="WormBaseParasite"/>
        </authorList>
    </citation>
    <scope>IDENTIFICATION</scope>
</reference>
<dbReference type="PANTHER" id="PTHR10974">
    <property type="entry name" value="FI08016P-RELATED"/>
    <property type="match status" value="1"/>
</dbReference>
<dbReference type="OrthoDB" id="5862419at2759"/>
<sequence>MGAVEFRKFNKVGLNSRPNAFPLLMGKTIEMVTRKPMNMPSVQPDWSYNEHCKRYLDDEPYIPLEYEKLGYKDQPSSFFNDVSFKKFESSPHGSSLLRQFESGIKRTCKTLPIPFQYCICQYEMVAVRDKNLEKTVGKLAVDGLVATLDSHNVSSKCEKISLNQVIAVEKYTLPNENVNFESNLYDVVFNVSKPALGKFKVKDNSYLLSAQPQQRVGI</sequence>
<accession>A0A183GCY7</accession>
<dbReference type="EMBL" id="UZAH01031835">
    <property type="protein sequence ID" value="VDP18107.1"/>
    <property type="molecule type" value="Genomic_DNA"/>
</dbReference>
<keyword evidence="2" id="KW-1185">Reference proteome</keyword>
<gene>
    <name evidence="1" type="ORF">HPBE_LOCUS20070</name>
</gene>
<dbReference type="GO" id="GO:0005615">
    <property type="term" value="C:extracellular space"/>
    <property type="evidence" value="ECO:0007669"/>
    <property type="project" value="TreeGrafter"/>
</dbReference>
<name>A0A183GCY7_HELPZ</name>
<organism evidence="2 3">
    <name type="scientific">Heligmosomoides polygyrus</name>
    <name type="common">Parasitic roundworm</name>
    <dbReference type="NCBI Taxonomy" id="6339"/>
    <lineage>
        <taxon>Eukaryota</taxon>
        <taxon>Metazoa</taxon>
        <taxon>Ecdysozoa</taxon>
        <taxon>Nematoda</taxon>
        <taxon>Chromadorea</taxon>
        <taxon>Rhabditida</taxon>
        <taxon>Rhabditina</taxon>
        <taxon>Rhabditomorpha</taxon>
        <taxon>Strongyloidea</taxon>
        <taxon>Heligmosomidae</taxon>
        <taxon>Heligmosomoides</taxon>
    </lineage>
</organism>
<dbReference type="InterPro" id="IPR004245">
    <property type="entry name" value="DUF229"/>
</dbReference>
<dbReference type="WBParaSite" id="HPBE_0002006901-mRNA-1">
    <property type="protein sequence ID" value="HPBE_0002006901-mRNA-1"/>
    <property type="gene ID" value="HPBE_0002006901"/>
</dbReference>
<evidence type="ECO:0000313" key="3">
    <source>
        <dbReference type="WBParaSite" id="HPBE_0002006901-mRNA-1"/>
    </source>
</evidence>
<reference evidence="1 2" key="1">
    <citation type="submission" date="2018-11" db="EMBL/GenBank/DDBJ databases">
        <authorList>
            <consortium name="Pathogen Informatics"/>
        </authorList>
    </citation>
    <scope>NUCLEOTIDE SEQUENCE [LARGE SCALE GENOMIC DNA]</scope>
</reference>
<dbReference type="Pfam" id="PF02995">
    <property type="entry name" value="DUF229"/>
    <property type="match status" value="2"/>
</dbReference>
<dbReference type="AlphaFoldDB" id="A0A183GCY7"/>
<evidence type="ECO:0000313" key="2">
    <source>
        <dbReference type="Proteomes" id="UP000050761"/>
    </source>
</evidence>
<accession>A0A3P8AU86</accession>
<proteinExistence type="predicted"/>